<feature type="coiled-coil region" evidence="1">
    <location>
        <begin position="68"/>
        <end position="95"/>
    </location>
</feature>
<feature type="compositionally biased region" description="Polar residues" evidence="2">
    <location>
        <begin position="577"/>
        <end position="596"/>
    </location>
</feature>
<feature type="compositionally biased region" description="Low complexity" evidence="2">
    <location>
        <begin position="181"/>
        <end position="192"/>
    </location>
</feature>
<feature type="compositionally biased region" description="Low complexity" evidence="2">
    <location>
        <begin position="467"/>
        <end position="492"/>
    </location>
</feature>
<feature type="region of interest" description="Disordered" evidence="2">
    <location>
        <begin position="428"/>
        <end position="596"/>
    </location>
</feature>
<feature type="compositionally biased region" description="Polar residues" evidence="2">
    <location>
        <begin position="545"/>
        <end position="560"/>
    </location>
</feature>
<gene>
    <name evidence="4" type="primary">LOC108254003</name>
</gene>
<protein>
    <submittedName>
        <fullName evidence="4">Uncharacterized protein LOC108254003</fullName>
    </submittedName>
</protein>
<accession>A0A1S4EQT3</accession>
<feature type="compositionally biased region" description="Polar residues" evidence="2">
    <location>
        <begin position="444"/>
        <end position="466"/>
    </location>
</feature>
<keyword evidence="3" id="KW-1185">Reference proteome</keyword>
<organism evidence="3 4">
    <name type="scientific">Diaphorina citri</name>
    <name type="common">Asian citrus psyllid</name>
    <dbReference type="NCBI Taxonomy" id="121845"/>
    <lineage>
        <taxon>Eukaryota</taxon>
        <taxon>Metazoa</taxon>
        <taxon>Ecdysozoa</taxon>
        <taxon>Arthropoda</taxon>
        <taxon>Hexapoda</taxon>
        <taxon>Insecta</taxon>
        <taxon>Pterygota</taxon>
        <taxon>Neoptera</taxon>
        <taxon>Paraneoptera</taxon>
        <taxon>Hemiptera</taxon>
        <taxon>Sternorrhyncha</taxon>
        <taxon>Psylloidea</taxon>
        <taxon>Psyllidae</taxon>
        <taxon>Diaphorininae</taxon>
        <taxon>Diaphorina</taxon>
    </lineage>
</organism>
<dbReference type="AlphaFoldDB" id="A0A1S4EQT3"/>
<evidence type="ECO:0000313" key="3">
    <source>
        <dbReference type="Proteomes" id="UP000079169"/>
    </source>
</evidence>
<feature type="region of interest" description="Disordered" evidence="2">
    <location>
        <begin position="155"/>
        <end position="199"/>
    </location>
</feature>
<sequence length="596" mass="69971">MSNKSSIMTMPGKLGTNDVHYLLKDELDFEIRLRQGNPRDLVSDKRIQLRRLINAERSGTLERSTDPINVSEAEIKRVQDEVEKLQVKVDNFTGSYHSTEYARLDVRLVHYSTRVSLWNSEDPEYVATKENLLQIIYSLLRTLDDRADEVAPEDVALPTNSESLAVNVPSVADNQPPRDNSSPIIPISRQPPDQGNEPLQPRVEYETIPQRRNSWTSESYTTSRGLEQTRTSVPANPLNRSNTATFNPKLYQWRLRFSGEPGTMSVESFLDQLDMKRIARHLSWTDIFPSIGDLFQDTALVWYQANRRDFACFSDLVQSLRASFREPNYDILLWKEIMNRHQGPNESVISYLSKLRMLFERLKDQVTVATQITIIITNALPKYQEMLNFVNCETMRDLETSFRRLEVCHRGESNRNIRPIEPELCYNQHTDRHHKGPHNKGHQQRNSPNQFHNNNRNSYNYQPRSFNNNYPNKNYRSNYNNNVHYSNKNYDNQRSYNGNGTNRYKFDNNNNNRPQNTWNGQHNNNNYGQYYNSNYGRHENRNRDQYTNQQPQGNVNSVTIQRRSRRKKNSQREQKTDNNQQQQERNPTLTENLLAR</sequence>
<name>A0A1S4EQT3_DIACI</name>
<evidence type="ECO:0000313" key="4">
    <source>
        <dbReference type="RefSeq" id="XP_017304417.1"/>
    </source>
</evidence>
<dbReference type="KEGG" id="dci:108254003"/>
<dbReference type="OMA" id="LEESMEC"/>
<proteinExistence type="predicted"/>
<evidence type="ECO:0000256" key="2">
    <source>
        <dbReference type="SAM" id="MobiDB-lite"/>
    </source>
</evidence>
<dbReference type="GeneID" id="108254003"/>
<keyword evidence="1" id="KW-0175">Coiled coil</keyword>
<dbReference type="PaxDb" id="121845-A0A1S4EQT3"/>
<reference evidence="4" key="1">
    <citation type="submission" date="2025-08" db="UniProtKB">
        <authorList>
            <consortium name="RefSeq"/>
        </authorList>
    </citation>
    <scope>IDENTIFICATION</scope>
</reference>
<dbReference type="Proteomes" id="UP000079169">
    <property type="component" value="Unplaced"/>
</dbReference>
<dbReference type="RefSeq" id="XP_017304417.1">
    <property type="nucleotide sequence ID" value="XM_017448928.2"/>
</dbReference>
<feature type="compositionally biased region" description="Low complexity" evidence="2">
    <location>
        <begin position="508"/>
        <end position="535"/>
    </location>
</feature>
<evidence type="ECO:0000256" key="1">
    <source>
        <dbReference type="SAM" id="Coils"/>
    </source>
</evidence>
<feature type="compositionally biased region" description="Basic residues" evidence="2">
    <location>
        <begin position="431"/>
        <end position="443"/>
    </location>
</feature>
<dbReference type="STRING" id="121845.A0A1S4EQT3"/>
<feature type="region of interest" description="Disordered" evidence="2">
    <location>
        <begin position="212"/>
        <end position="241"/>
    </location>
</feature>
<feature type="compositionally biased region" description="Polar residues" evidence="2">
    <location>
        <begin position="493"/>
        <end position="502"/>
    </location>
</feature>